<evidence type="ECO:0000256" key="1">
    <source>
        <dbReference type="SAM" id="MobiDB-lite"/>
    </source>
</evidence>
<name>A0ABY6E4P3_9ACTN</name>
<dbReference type="RefSeq" id="WP_263231726.1">
    <property type="nucleotide sequence ID" value="NZ_CP106793.1"/>
</dbReference>
<gene>
    <name evidence="2" type="ORF">N8I84_25310</name>
</gene>
<keyword evidence="3" id="KW-1185">Reference proteome</keyword>
<protein>
    <submittedName>
        <fullName evidence="2">Uncharacterized protein</fullName>
    </submittedName>
</protein>
<reference evidence="2" key="1">
    <citation type="submission" date="2022-10" db="EMBL/GenBank/DDBJ databases">
        <authorList>
            <person name="Mo P."/>
        </authorList>
    </citation>
    <scope>NUCLEOTIDE SEQUENCE</scope>
    <source>
        <strain evidence="2">HUAS 13-4</strain>
    </source>
</reference>
<feature type="compositionally biased region" description="Low complexity" evidence="1">
    <location>
        <begin position="17"/>
        <end position="36"/>
    </location>
</feature>
<feature type="region of interest" description="Disordered" evidence="1">
    <location>
        <begin position="86"/>
        <end position="117"/>
    </location>
</feature>
<feature type="region of interest" description="Disordered" evidence="1">
    <location>
        <begin position="143"/>
        <end position="251"/>
    </location>
</feature>
<feature type="region of interest" description="Disordered" evidence="1">
    <location>
        <begin position="1"/>
        <end position="68"/>
    </location>
</feature>
<feature type="compositionally biased region" description="Low complexity" evidence="1">
    <location>
        <begin position="154"/>
        <end position="165"/>
    </location>
</feature>
<sequence length="251" mass="24093">MSWQHHPGDGAYGPNDGAYGSNAANGAAAGYPAGGSHPDGGEDRNQPNVYHPYAVGEPDYGGYADPAAAHGWQNAYDETRELPVTPVIPDGVSDHGVVGETRASRRRARTPSRSPLPRRAALAVGALGAVGVAVALAGGFGSGSSGAPTDAGQSARPKAAPSASPTEGTAAPSSATEPTRTAASVAAGATASATPGAARGAAPVPASEAPTSAAPAAGASSASPTGTMSATAPGNSGSKPGRGRGATKGPK</sequence>
<evidence type="ECO:0000313" key="3">
    <source>
        <dbReference type="Proteomes" id="UP001061298"/>
    </source>
</evidence>
<accession>A0ABY6E4P3</accession>
<dbReference type="Proteomes" id="UP001061298">
    <property type="component" value="Chromosome"/>
</dbReference>
<evidence type="ECO:0000313" key="2">
    <source>
        <dbReference type="EMBL" id="UXY21646.1"/>
    </source>
</evidence>
<feature type="compositionally biased region" description="Low complexity" evidence="1">
    <location>
        <begin position="178"/>
        <end position="233"/>
    </location>
</feature>
<organism evidence="2 3">
    <name type="scientific">Streptomyces cynarae</name>
    <dbReference type="NCBI Taxonomy" id="2981134"/>
    <lineage>
        <taxon>Bacteria</taxon>
        <taxon>Bacillati</taxon>
        <taxon>Actinomycetota</taxon>
        <taxon>Actinomycetes</taxon>
        <taxon>Kitasatosporales</taxon>
        <taxon>Streptomycetaceae</taxon>
        <taxon>Streptomyces</taxon>
    </lineage>
</organism>
<dbReference type="EMBL" id="CP106793">
    <property type="protein sequence ID" value="UXY21646.1"/>
    <property type="molecule type" value="Genomic_DNA"/>
</dbReference>
<proteinExistence type="predicted"/>